<comment type="caution">
    <text evidence="7">The sequence shown here is derived from an EMBL/GenBank/DDBJ whole genome shotgun (WGS) entry which is preliminary data.</text>
</comment>
<gene>
    <name evidence="7" type="ORF">DL546_005965</name>
</gene>
<evidence type="ECO:0000259" key="5">
    <source>
        <dbReference type="PROSITE" id="PS50280"/>
    </source>
</evidence>
<accession>A0A420Y4Y9</accession>
<evidence type="ECO:0000256" key="4">
    <source>
        <dbReference type="PROSITE-ProRule" id="PRU00134"/>
    </source>
</evidence>
<dbReference type="OrthoDB" id="265717at2759"/>
<sequence length="610" mass="68079">MFLQSIYPWVPVASPQPPPTAPSRTTVTIPPGLSLVGTRGKSRGRSLRATCFYPAGSAIAVFDRPLIAVPTGKKVTSTCDWCLRRGTSSLSPPTPVQKSHLQQPVPLSACTGCSFVFYCSKTCQAAAWKNVHKFECSWLKKAAVKIPQGARGDYVVDEHTRAVVQLLARLRKGDEVVRDAVGDVPFYGERWMEDREGMLEGLPDVFRANEGGRKWMEWTRKAMGALDMTGFEHGKYDQGELFGEGGVVTMVTELFCKIQINAFNTEDPDYSNPGILVDTVLSMANHSCIPNAAVRLSGRTTILRALKDIKEGAEIEISYVDCTESTTERRQKLAGYHFTCQCLRCAKDLDVYEVAATSPVRPLNVLSLQPNMQLYHNPGIDRAKFGREFLYPGVSNGATTFPMVTERARALLNAEMWAVHPLPEMYSTFIVNDGEKEQNLSFALATACFRATRVDPYGYVAPFEPWRLKGLLMIARLLSQTAPLTARGELAKTCPMPLLAESLEEMDQVTICECVLRLVMHYGPMAHSDNWVVMESAKEMLADIESLEGRERESAMLQRWVSNPSHPEAKNFFEEMVYKPVMRLAEIAMLIVANKMENDGLQKRLLKRLQ</sequence>
<evidence type="ECO:0000256" key="1">
    <source>
        <dbReference type="ARBA" id="ARBA00022723"/>
    </source>
</evidence>
<reference evidence="7 8" key="1">
    <citation type="submission" date="2018-08" db="EMBL/GenBank/DDBJ databases">
        <title>Draft genome of the lignicolous fungus Coniochaeta pulveracea.</title>
        <authorList>
            <person name="Borstlap C.J."/>
            <person name="De Witt R.N."/>
            <person name="Botha A."/>
            <person name="Volschenk H."/>
        </authorList>
    </citation>
    <scope>NUCLEOTIDE SEQUENCE [LARGE SCALE GENOMIC DNA]</scope>
    <source>
        <strain evidence="7 8">CAB683</strain>
    </source>
</reference>
<dbReference type="InterPro" id="IPR002893">
    <property type="entry name" value="Znf_MYND"/>
</dbReference>
<keyword evidence="3" id="KW-0862">Zinc</keyword>
<feature type="domain" description="MYND-type" evidence="6">
    <location>
        <begin position="79"/>
        <end position="136"/>
    </location>
</feature>
<proteinExistence type="predicted"/>
<evidence type="ECO:0000313" key="7">
    <source>
        <dbReference type="EMBL" id="RKU42820.1"/>
    </source>
</evidence>
<dbReference type="STRING" id="177199.A0A420Y4Y9"/>
<dbReference type="PANTHER" id="PTHR12197">
    <property type="entry name" value="HISTONE-LYSINE N-METHYLTRANSFERASE SMYD"/>
    <property type="match status" value="1"/>
</dbReference>
<dbReference type="InterPro" id="IPR050869">
    <property type="entry name" value="H3K4_H4K5_MeTrfase"/>
</dbReference>
<dbReference type="SUPFAM" id="SSF144232">
    <property type="entry name" value="HIT/MYND zinc finger-like"/>
    <property type="match status" value="1"/>
</dbReference>
<dbReference type="InterPro" id="IPR001214">
    <property type="entry name" value="SET_dom"/>
</dbReference>
<keyword evidence="8" id="KW-1185">Reference proteome</keyword>
<keyword evidence="1" id="KW-0479">Metal-binding</keyword>
<dbReference type="GO" id="GO:0005634">
    <property type="term" value="C:nucleus"/>
    <property type="evidence" value="ECO:0007669"/>
    <property type="project" value="TreeGrafter"/>
</dbReference>
<dbReference type="PROSITE" id="PS50865">
    <property type="entry name" value="ZF_MYND_2"/>
    <property type="match status" value="1"/>
</dbReference>
<evidence type="ECO:0000256" key="3">
    <source>
        <dbReference type="ARBA" id="ARBA00022833"/>
    </source>
</evidence>
<dbReference type="AlphaFoldDB" id="A0A420Y4Y9"/>
<organism evidence="7 8">
    <name type="scientific">Coniochaeta pulveracea</name>
    <dbReference type="NCBI Taxonomy" id="177199"/>
    <lineage>
        <taxon>Eukaryota</taxon>
        <taxon>Fungi</taxon>
        <taxon>Dikarya</taxon>
        <taxon>Ascomycota</taxon>
        <taxon>Pezizomycotina</taxon>
        <taxon>Sordariomycetes</taxon>
        <taxon>Sordariomycetidae</taxon>
        <taxon>Coniochaetales</taxon>
        <taxon>Coniochaetaceae</taxon>
        <taxon>Coniochaeta</taxon>
    </lineage>
</organism>
<dbReference type="PANTHER" id="PTHR12197:SF251">
    <property type="entry name" value="EG:BACR7C10.4 PROTEIN"/>
    <property type="match status" value="1"/>
</dbReference>
<evidence type="ECO:0000256" key="2">
    <source>
        <dbReference type="ARBA" id="ARBA00022771"/>
    </source>
</evidence>
<dbReference type="Gene3D" id="1.10.220.160">
    <property type="match status" value="1"/>
</dbReference>
<dbReference type="SUPFAM" id="SSF82199">
    <property type="entry name" value="SET domain"/>
    <property type="match status" value="1"/>
</dbReference>
<dbReference type="Pfam" id="PF01753">
    <property type="entry name" value="zf-MYND"/>
    <property type="match status" value="1"/>
</dbReference>
<protein>
    <submittedName>
        <fullName evidence="7">Uncharacterized protein</fullName>
    </submittedName>
</protein>
<dbReference type="Gene3D" id="2.170.270.10">
    <property type="entry name" value="SET domain"/>
    <property type="match status" value="1"/>
</dbReference>
<name>A0A420Y4Y9_9PEZI</name>
<keyword evidence="2 4" id="KW-0863">Zinc-finger</keyword>
<evidence type="ECO:0000313" key="8">
    <source>
        <dbReference type="Proteomes" id="UP000275385"/>
    </source>
</evidence>
<dbReference type="GO" id="GO:0008270">
    <property type="term" value="F:zinc ion binding"/>
    <property type="evidence" value="ECO:0007669"/>
    <property type="project" value="UniProtKB-KW"/>
</dbReference>
<dbReference type="CDD" id="cd20071">
    <property type="entry name" value="SET_SMYD"/>
    <property type="match status" value="1"/>
</dbReference>
<dbReference type="Pfam" id="PF00856">
    <property type="entry name" value="SET"/>
    <property type="match status" value="1"/>
</dbReference>
<evidence type="ECO:0000259" key="6">
    <source>
        <dbReference type="PROSITE" id="PS50865"/>
    </source>
</evidence>
<dbReference type="Proteomes" id="UP000275385">
    <property type="component" value="Unassembled WGS sequence"/>
</dbReference>
<dbReference type="PROSITE" id="PS50280">
    <property type="entry name" value="SET"/>
    <property type="match status" value="1"/>
</dbReference>
<dbReference type="Gene3D" id="6.10.140.2220">
    <property type="match status" value="1"/>
</dbReference>
<feature type="domain" description="SET" evidence="5">
    <location>
        <begin position="31"/>
        <end position="320"/>
    </location>
</feature>
<dbReference type="EMBL" id="QVQW01000051">
    <property type="protein sequence ID" value="RKU42820.1"/>
    <property type="molecule type" value="Genomic_DNA"/>
</dbReference>
<dbReference type="InterPro" id="IPR046341">
    <property type="entry name" value="SET_dom_sf"/>
</dbReference>